<name>B5Y7Q3_COPPD</name>
<keyword evidence="1" id="KW-0472">Membrane</keyword>
<dbReference type="Proteomes" id="UP000001732">
    <property type="component" value="Chromosome"/>
</dbReference>
<reference evidence="2 3" key="2">
    <citation type="journal article" date="2014" name="Genome Announc.">
        <title>Complete Genome Sequence of Coprothermobacter proteolyticus DSM 5265.</title>
        <authorList>
            <person name="Alexiev A."/>
            <person name="Coil D.A."/>
            <person name="Badger J.H."/>
            <person name="Enticknap J."/>
            <person name="Ward N."/>
            <person name="Robb F.T."/>
            <person name="Eisen J.A."/>
        </authorList>
    </citation>
    <scope>NUCLEOTIDE SEQUENCE [LARGE SCALE GENOMIC DNA]</scope>
    <source>
        <strain evidence="3">ATCC 35245 / DSM 5265 / OCM 4 / BT</strain>
    </source>
</reference>
<proteinExistence type="predicted"/>
<sequence>MGYNGFNRLVIPISGTVLIMEYFLGFLEVKL</sequence>
<evidence type="ECO:0000313" key="3">
    <source>
        <dbReference type="Proteomes" id="UP000001732"/>
    </source>
</evidence>
<accession>B5Y7Q3</accession>
<keyword evidence="1" id="KW-1133">Transmembrane helix</keyword>
<organism evidence="2 3">
    <name type="scientific">Coprothermobacter proteolyticus (strain ATCC 35245 / DSM 5265 / OCM 4 / BT)</name>
    <dbReference type="NCBI Taxonomy" id="309798"/>
    <lineage>
        <taxon>Bacteria</taxon>
        <taxon>Pseudomonadati</taxon>
        <taxon>Coprothermobacterota</taxon>
        <taxon>Coprothermobacteria</taxon>
        <taxon>Coprothermobacterales</taxon>
        <taxon>Coprothermobacteraceae</taxon>
        <taxon>Coprothermobacter</taxon>
    </lineage>
</organism>
<dbReference type="AlphaFoldDB" id="B5Y7Q3"/>
<dbReference type="EMBL" id="CP001145">
    <property type="protein sequence ID" value="ACI17761.1"/>
    <property type="molecule type" value="Genomic_DNA"/>
</dbReference>
<keyword evidence="3" id="KW-1185">Reference proteome</keyword>
<feature type="transmembrane region" description="Helical" evidence="1">
    <location>
        <begin position="6"/>
        <end position="27"/>
    </location>
</feature>
<evidence type="ECO:0000313" key="2">
    <source>
        <dbReference type="EMBL" id="ACI17761.1"/>
    </source>
</evidence>
<keyword evidence="1" id="KW-0812">Transmembrane</keyword>
<gene>
    <name evidence="2" type="ordered locus">COPRO5265_0435</name>
</gene>
<protein>
    <submittedName>
        <fullName evidence="2">Uncharacterized protein</fullName>
    </submittedName>
</protein>
<reference evidence="3" key="1">
    <citation type="submission" date="2008-08" db="EMBL/GenBank/DDBJ databases">
        <title>The complete genome sequence of Coprothermobacter proteolyticus strain ATCC 5245 / DSM 5265 / BT.</title>
        <authorList>
            <person name="Dodson R.J."/>
            <person name="Durkin A.S."/>
            <person name="Wu M."/>
            <person name="Eisen J."/>
            <person name="Sutton G."/>
        </authorList>
    </citation>
    <scope>NUCLEOTIDE SEQUENCE [LARGE SCALE GENOMIC DNA]</scope>
    <source>
        <strain evidence="3">ATCC 35245 / DSM 5265 / OCM 4 / BT</strain>
    </source>
</reference>
<evidence type="ECO:0000256" key="1">
    <source>
        <dbReference type="SAM" id="Phobius"/>
    </source>
</evidence>